<reference evidence="2 3" key="1">
    <citation type="submission" date="2024-01" db="EMBL/GenBank/DDBJ databases">
        <title>The complete chloroplast genome sequence of Lithospermum erythrorhizon: insights into the phylogenetic relationship among Boraginaceae species and the maternal lineages of purple gromwells.</title>
        <authorList>
            <person name="Okada T."/>
            <person name="Watanabe K."/>
        </authorList>
    </citation>
    <scope>NUCLEOTIDE SEQUENCE [LARGE SCALE GENOMIC DNA]</scope>
</reference>
<dbReference type="AlphaFoldDB" id="A0AAV3RIQ2"/>
<dbReference type="InterPro" id="IPR002156">
    <property type="entry name" value="RNaseH_domain"/>
</dbReference>
<gene>
    <name evidence="2" type="ORF">LIER_29297</name>
</gene>
<evidence type="ECO:0000313" key="3">
    <source>
        <dbReference type="Proteomes" id="UP001454036"/>
    </source>
</evidence>
<dbReference type="InterPro" id="IPR044730">
    <property type="entry name" value="RNase_H-like_dom_plant"/>
</dbReference>
<organism evidence="2 3">
    <name type="scientific">Lithospermum erythrorhizon</name>
    <name type="common">Purple gromwell</name>
    <name type="synonym">Lithospermum officinale var. erythrorhizon</name>
    <dbReference type="NCBI Taxonomy" id="34254"/>
    <lineage>
        <taxon>Eukaryota</taxon>
        <taxon>Viridiplantae</taxon>
        <taxon>Streptophyta</taxon>
        <taxon>Embryophyta</taxon>
        <taxon>Tracheophyta</taxon>
        <taxon>Spermatophyta</taxon>
        <taxon>Magnoliopsida</taxon>
        <taxon>eudicotyledons</taxon>
        <taxon>Gunneridae</taxon>
        <taxon>Pentapetalae</taxon>
        <taxon>asterids</taxon>
        <taxon>lamiids</taxon>
        <taxon>Boraginales</taxon>
        <taxon>Boraginaceae</taxon>
        <taxon>Boraginoideae</taxon>
        <taxon>Lithospermeae</taxon>
        <taxon>Lithospermum</taxon>
    </lineage>
</organism>
<evidence type="ECO:0000259" key="1">
    <source>
        <dbReference type="Pfam" id="PF13456"/>
    </source>
</evidence>
<protein>
    <recommendedName>
        <fullName evidence="1">RNase H type-1 domain-containing protein</fullName>
    </recommendedName>
</protein>
<keyword evidence="3" id="KW-1185">Reference proteome</keyword>
<dbReference type="GO" id="GO:0003676">
    <property type="term" value="F:nucleic acid binding"/>
    <property type="evidence" value="ECO:0007669"/>
    <property type="project" value="InterPro"/>
</dbReference>
<proteinExistence type="predicted"/>
<dbReference type="PANTHER" id="PTHR47723">
    <property type="entry name" value="OS05G0353850 PROTEIN"/>
    <property type="match status" value="1"/>
</dbReference>
<sequence length="114" mass="12367">MATDVPCSENLFPNVKDKTAGNPGPAGAGGLIRDHQGNWVIGLARKIPWPSSVCTELWALHDGLELVLHGHYSPIQIEVDSYTILNFVINAQDSYNCYKVVVKHSGSTNPISIP</sequence>
<name>A0AAV3RIQ2_LITER</name>
<dbReference type="Proteomes" id="UP001454036">
    <property type="component" value="Unassembled WGS sequence"/>
</dbReference>
<dbReference type="CDD" id="cd06222">
    <property type="entry name" value="RNase_H_like"/>
    <property type="match status" value="1"/>
</dbReference>
<accession>A0AAV3RIQ2</accession>
<dbReference type="SUPFAM" id="SSF53098">
    <property type="entry name" value="Ribonuclease H-like"/>
    <property type="match status" value="1"/>
</dbReference>
<dbReference type="Pfam" id="PF13456">
    <property type="entry name" value="RVT_3"/>
    <property type="match status" value="1"/>
</dbReference>
<comment type="caution">
    <text evidence="2">The sequence shown here is derived from an EMBL/GenBank/DDBJ whole genome shotgun (WGS) entry which is preliminary data.</text>
</comment>
<dbReference type="GO" id="GO:0004523">
    <property type="term" value="F:RNA-DNA hybrid ribonuclease activity"/>
    <property type="evidence" value="ECO:0007669"/>
    <property type="project" value="InterPro"/>
</dbReference>
<feature type="domain" description="RNase H type-1" evidence="1">
    <location>
        <begin position="21"/>
        <end position="93"/>
    </location>
</feature>
<dbReference type="InterPro" id="IPR012337">
    <property type="entry name" value="RNaseH-like_sf"/>
</dbReference>
<dbReference type="PANTHER" id="PTHR47723:SF19">
    <property type="entry name" value="POLYNUCLEOTIDYL TRANSFERASE, RIBONUCLEASE H-LIKE SUPERFAMILY PROTEIN"/>
    <property type="match status" value="1"/>
</dbReference>
<dbReference type="InterPro" id="IPR036397">
    <property type="entry name" value="RNaseH_sf"/>
</dbReference>
<dbReference type="Gene3D" id="3.30.420.10">
    <property type="entry name" value="Ribonuclease H-like superfamily/Ribonuclease H"/>
    <property type="match status" value="1"/>
</dbReference>
<dbReference type="InterPro" id="IPR053151">
    <property type="entry name" value="RNase_H-like"/>
</dbReference>
<dbReference type="EMBL" id="BAABME010010044">
    <property type="protein sequence ID" value="GAA0176279.1"/>
    <property type="molecule type" value="Genomic_DNA"/>
</dbReference>
<evidence type="ECO:0000313" key="2">
    <source>
        <dbReference type="EMBL" id="GAA0176279.1"/>
    </source>
</evidence>